<dbReference type="AlphaFoldDB" id="A0A0V8RUX7"/>
<dbReference type="OrthoDB" id="99512at2157"/>
<reference evidence="2 3" key="1">
    <citation type="submission" date="2015-11" db="EMBL/GenBank/DDBJ databases">
        <title>Genome sequence of Pyrodictium occultum PL-19, a marine hyperthermophilic archaeon isolated from Volcano, Italy.</title>
        <authorList>
            <person name="Utturkar S."/>
            <person name="Huber H."/>
            <person name="Leptihn S."/>
            <person name="Brown S."/>
            <person name="Stetter K.O."/>
            <person name="Podar M."/>
        </authorList>
    </citation>
    <scope>NUCLEOTIDE SEQUENCE [LARGE SCALE GENOMIC DNA]</scope>
    <source>
        <strain evidence="2 3">PL-19</strain>
    </source>
</reference>
<sequence>MVLDKLKKGMDAIVRGAKILGTEVQASIAYKLKADELKRVLLSRFKARQLDEIGVREGISLKRYRSKQEKVRALAERLSLKKVVEYARRYKVKYKDVVEELDRFKAQLESKKQLARISEGIENIVNTLKEFRPEPVRGEEDLEKQLYQYLRARLTRVPVRRQVRVGRYRIDMQVGPCGVELKVPRSSTQLQRLIGQVRDYLRHFECVAAVILDAGLVRDLASYVGRLREMGVVPIVVEGRLKG</sequence>
<keyword evidence="1" id="KW-0175">Coiled coil</keyword>
<keyword evidence="3" id="KW-1185">Reference proteome</keyword>
<dbReference type="EMBL" id="LNTB01000001">
    <property type="protein sequence ID" value="KSW11816.1"/>
    <property type="molecule type" value="Genomic_DNA"/>
</dbReference>
<organism evidence="2 3">
    <name type="scientific">Pyrodictium occultum</name>
    <dbReference type="NCBI Taxonomy" id="2309"/>
    <lineage>
        <taxon>Archaea</taxon>
        <taxon>Thermoproteota</taxon>
        <taxon>Thermoprotei</taxon>
        <taxon>Desulfurococcales</taxon>
        <taxon>Pyrodictiaceae</taxon>
        <taxon>Pyrodictium</taxon>
    </lineage>
</organism>
<comment type="caution">
    <text evidence="2">The sequence shown here is derived from an EMBL/GenBank/DDBJ whole genome shotgun (WGS) entry which is preliminary data.</text>
</comment>
<dbReference type="Proteomes" id="UP000053352">
    <property type="component" value="Unassembled WGS sequence"/>
</dbReference>
<accession>A0A0V8RUX7</accession>
<proteinExistence type="predicted"/>
<dbReference type="RefSeq" id="WP_058370494.1">
    <property type="nucleotide sequence ID" value="NZ_LNTB01000001.1"/>
</dbReference>
<gene>
    <name evidence="2" type="ORF">CF15_03165</name>
</gene>
<evidence type="ECO:0000256" key="1">
    <source>
        <dbReference type="SAM" id="Coils"/>
    </source>
</evidence>
<evidence type="ECO:0000313" key="3">
    <source>
        <dbReference type="Proteomes" id="UP000053352"/>
    </source>
</evidence>
<protein>
    <submittedName>
        <fullName evidence="2">Uncharacterized protein</fullName>
    </submittedName>
</protein>
<name>A0A0V8RUX7_PYROC</name>
<evidence type="ECO:0000313" key="2">
    <source>
        <dbReference type="EMBL" id="KSW11816.1"/>
    </source>
</evidence>
<feature type="coiled-coil region" evidence="1">
    <location>
        <begin position="87"/>
        <end position="114"/>
    </location>
</feature>